<organism evidence="2 3">
    <name type="scientific">Macrolepiota fuliginosa MF-IS2</name>
    <dbReference type="NCBI Taxonomy" id="1400762"/>
    <lineage>
        <taxon>Eukaryota</taxon>
        <taxon>Fungi</taxon>
        <taxon>Dikarya</taxon>
        <taxon>Basidiomycota</taxon>
        <taxon>Agaricomycotina</taxon>
        <taxon>Agaricomycetes</taxon>
        <taxon>Agaricomycetidae</taxon>
        <taxon>Agaricales</taxon>
        <taxon>Agaricineae</taxon>
        <taxon>Agaricaceae</taxon>
        <taxon>Macrolepiota</taxon>
    </lineage>
</organism>
<gene>
    <name evidence="2" type="ORF">P691DRAFT_806358</name>
</gene>
<dbReference type="Proteomes" id="UP000807342">
    <property type="component" value="Unassembled WGS sequence"/>
</dbReference>
<reference evidence="2" key="1">
    <citation type="submission" date="2020-11" db="EMBL/GenBank/DDBJ databases">
        <authorList>
            <consortium name="DOE Joint Genome Institute"/>
            <person name="Ahrendt S."/>
            <person name="Riley R."/>
            <person name="Andreopoulos W."/>
            <person name="Labutti K."/>
            <person name="Pangilinan J."/>
            <person name="Ruiz-Duenas F.J."/>
            <person name="Barrasa J.M."/>
            <person name="Sanchez-Garcia M."/>
            <person name="Camarero S."/>
            <person name="Miyauchi S."/>
            <person name="Serrano A."/>
            <person name="Linde D."/>
            <person name="Babiker R."/>
            <person name="Drula E."/>
            <person name="Ayuso-Fernandez I."/>
            <person name="Pacheco R."/>
            <person name="Padilla G."/>
            <person name="Ferreira P."/>
            <person name="Barriuso J."/>
            <person name="Kellner H."/>
            <person name="Castanera R."/>
            <person name="Alfaro M."/>
            <person name="Ramirez L."/>
            <person name="Pisabarro A.G."/>
            <person name="Kuo A."/>
            <person name="Tritt A."/>
            <person name="Lipzen A."/>
            <person name="He G."/>
            <person name="Yan M."/>
            <person name="Ng V."/>
            <person name="Cullen D."/>
            <person name="Martin F."/>
            <person name="Rosso M.-N."/>
            <person name="Henrissat B."/>
            <person name="Hibbett D."/>
            <person name="Martinez A.T."/>
            <person name="Grigoriev I.V."/>
        </authorList>
    </citation>
    <scope>NUCLEOTIDE SEQUENCE</scope>
    <source>
        <strain evidence="2">MF-IS2</strain>
    </source>
</reference>
<accession>A0A9P5X7X5</accession>
<keyword evidence="1" id="KW-0472">Membrane</keyword>
<keyword evidence="1" id="KW-1133">Transmembrane helix</keyword>
<name>A0A9P5X7X5_9AGAR</name>
<comment type="caution">
    <text evidence="2">The sequence shown here is derived from an EMBL/GenBank/DDBJ whole genome shotgun (WGS) entry which is preliminary data.</text>
</comment>
<dbReference type="EMBL" id="MU151332">
    <property type="protein sequence ID" value="KAF9445002.1"/>
    <property type="molecule type" value="Genomic_DNA"/>
</dbReference>
<keyword evidence="1" id="KW-0812">Transmembrane</keyword>
<evidence type="ECO:0000256" key="1">
    <source>
        <dbReference type="SAM" id="Phobius"/>
    </source>
</evidence>
<feature type="non-terminal residue" evidence="2">
    <location>
        <position position="1"/>
    </location>
</feature>
<dbReference type="AlphaFoldDB" id="A0A9P5X7X5"/>
<proteinExistence type="predicted"/>
<evidence type="ECO:0000313" key="2">
    <source>
        <dbReference type="EMBL" id="KAF9445002.1"/>
    </source>
</evidence>
<sequence>GGLIENVAVGEDMDRDVNTGIFVRSAGPVLALCYSVWAPVLSSILTYGMAFSIVRNTRMERLECKPYDDRKGIVAVGFMSLCVRHLGMG</sequence>
<protein>
    <submittedName>
        <fullName evidence="2">Uncharacterized protein</fullName>
    </submittedName>
</protein>
<feature type="transmembrane region" description="Helical" evidence="1">
    <location>
        <begin position="29"/>
        <end position="51"/>
    </location>
</feature>
<keyword evidence="3" id="KW-1185">Reference proteome</keyword>
<evidence type="ECO:0000313" key="3">
    <source>
        <dbReference type="Proteomes" id="UP000807342"/>
    </source>
</evidence>